<dbReference type="InterPro" id="IPR052716">
    <property type="entry name" value="MOSC_domain"/>
</dbReference>
<dbReference type="PANTHER" id="PTHR36930">
    <property type="entry name" value="METAL-SULFUR CLUSTER BIOSYNTHESIS PROTEINS YUAD-RELATED"/>
    <property type="match status" value="1"/>
</dbReference>
<feature type="region of interest" description="Disordered" evidence="1">
    <location>
        <begin position="1"/>
        <end position="22"/>
    </location>
</feature>
<dbReference type="Gene3D" id="2.40.33.20">
    <property type="entry name" value="PK beta-barrel domain-like"/>
    <property type="match status" value="1"/>
</dbReference>
<gene>
    <name evidence="3" type="ORF">RIF23_03100</name>
</gene>
<accession>A0ABU2H355</accession>
<name>A0ABU2H355_9ACTN</name>
<evidence type="ECO:0000256" key="1">
    <source>
        <dbReference type="SAM" id="MobiDB-lite"/>
    </source>
</evidence>
<evidence type="ECO:0000313" key="4">
    <source>
        <dbReference type="Proteomes" id="UP001250214"/>
    </source>
</evidence>
<dbReference type="InterPro" id="IPR011037">
    <property type="entry name" value="Pyrv_Knase-like_insert_dom_sf"/>
</dbReference>
<evidence type="ECO:0000259" key="2">
    <source>
        <dbReference type="PROSITE" id="PS51340"/>
    </source>
</evidence>
<organism evidence="3 4">
    <name type="scientific">Lipingzhangella rawalii</name>
    <dbReference type="NCBI Taxonomy" id="2055835"/>
    <lineage>
        <taxon>Bacteria</taxon>
        <taxon>Bacillati</taxon>
        <taxon>Actinomycetota</taxon>
        <taxon>Actinomycetes</taxon>
        <taxon>Streptosporangiales</taxon>
        <taxon>Nocardiopsidaceae</taxon>
        <taxon>Lipingzhangella</taxon>
    </lineage>
</organism>
<protein>
    <submittedName>
        <fullName evidence="3">MOSC domain-containing protein</fullName>
    </submittedName>
</protein>
<dbReference type="PANTHER" id="PTHR36930:SF1">
    <property type="entry name" value="MOSC DOMAIN-CONTAINING PROTEIN"/>
    <property type="match status" value="1"/>
</dbReference>
<dbReference type="InterPro" id="IPR005302">
    <property type="entry name" value="MoCF_Sase_C"/>
</dbReference>
<keyword evidence="4" id="KW-1185">Reference proteome</keyword>
<dbReference type="EMBL" id="JAVLVT010000001">
    <property type="protein sequence ID" value="MDS1269280.1"/>
    <property type="molecule type" value="Genomic_DNA"/>
</dbReference>
<comment type="caution">
    <text evidence="3">The sequence shown here is derived from an EMBL/GenBank/DDBJ whole genome shotgun (WGS) entry which is preliminary data.</text>
</comment>
<reference evidence="4" key="1">
    <citation type="submission" date="2023-07" db="EMBL/GenBank/DDBJ databases">
        <title>Novel species in the genus Lipingzhangella isolated from Sambhar Salt Lake.</title>
        <authorList>
            <person name="Jiya N."/>
            <person name="Kajale S."/>
            <person name="Sharma A."/>
        </authorList>
    </citation>
    <scope>NUCLEOTIDE SEQUENCE [LARGE SCALE GENOMIC DNA]</scope>
    <source>
        <strain evidence="4">LS1_29</strain>
    </source>
</reference>
<dbReference type="PROSITE" id="PS51340">
    <property type="entry name" value="MOSC"/>
    <property type="match status" value="1"/>
</dbReference>
<dbReference type="Proteomes" id="UP001250214">
    <property type="component" value="Unassembled WGS sequence"/>
</dbReference>
<dbReference type="SUPFAM" id="SSF50800">
    <property type="entry name" value="PK beta-barrel domain-like"/>
    <property type="match status" value="1"/>
</dbReference>
<dbReference type="RefSeq" id="WP_310910771.1">
    <property type="nucleotide sequence ID" value="NZ_JAVLVT010000001.1"/>
</dbReference>
<proteinExistence type="predicted"/>
<feature type="domain" description="MOSC" evidence="2">
    <location>
        <begin position="23"/>
        <end position="172"/>
    </location>
</feature>
<dbReference type="Pfam" id="PF03473">
    <property type="entry name" value="MOSC"/>
    <property type="match status" value="1"/>
</dbReference>
<sequence length="184" mass="19530">MTATTRAMVNAVSRSPGHHFHKDPTEQIELVAGWGIAGDGHAGATVQHRSRVARDPSQPNLRQVHLMHSELHTELCARGFTVGPGDLGENITTAGVDLLGLGTGTRLQLGTEAIVEVTGLRNPCRQIEEFQEGLLAAVLERDPSGAVVRRAGVMGVVVQGGTVWAGDAIRLQRPAGPHRPLEPV</sequence>
<evidence type="ECO:0000313" key="3">
    <source>
        <dbReference type="EMBL" id="MDS1269280.1"/>
    </source>
</evidence>